<feature type="region of interest" description="Disordered" evidence="1">
    <location>
        <begin position="74"/>
        <end position="94"/>
    </location>
</feature>
<evidence type="ECO:0000256" key="1">
    <source>
        <dbReference type="SAM" id="MobiDB-lite"/>
    </source>
</evidence>
<keyword evidence="3" id="KW-1185">Reference proteome</keyword>
<proteinExistence type="predicted"/>
<organism evidence="2 3">
    <name type="scientific">Entomortierella chlamydospora</name>
    <dbReference type="NCBI Taxonomy" id="101097"/>
    <lineage>
        <taxon>Eukaryota</taxon>
        <taxon>Fungi</taxon>
        <taxon>Fungi incertae sedis</taxon>
        <taxon>Mucoromycota</taxon>
        <taxon>Mortierellomycotina</taxon>
        <taxon>Mortierellomycetes</taxon>
        <taxon>Mortierellales</taxon>
        <taxon>Mortierellaceae</taxon>
        <taxon>Entomortierella</taxon>
    </lineage>
</organism>
<dbReference type="EMBL" id="JAAAID010002452">
    <property type="protein sequence ID" value="KAG0007246.1"/>
    <property type="molecule type" value="Genomic_DNA"/>
</dbReference>
<comment type="caution">
    <text evidence="2">The sequence shown here is derived from an EMBL/GenBank/DDBJ whole genome shotgun (WGS) entry which is preliminary data.</text>
</comment>
<name>A0A9P6SW30_9FUNG</name>
<evidence type="ECO:0000313" key="2">
    <source>
        <dbReference type="EMBL" id="KAG0007246.1"/>
    </source>
</evidence>
<dbReference type="Proteomes" id="UP000703661">
    <property type="component" value="Unassembled WGS sequence"/>
</dbReference>
<reference evidence="2" key="1">
    <citation type="journal article" date="2020" name="Fungal Divers.">
        <title>Resolving the Mortierellaceae phylogeny through synthesis of multi-gene phylogenetics and phylogenomics.</title>
        <authorList>
            <person name="Vandepol N."/>
            <person name="Liber J."/>
            <person name="Desiro A."/>
            <person name="Na H."/>
            <person name="Kennedy M."/>
            <person name="Barry K."/>
            <person name="Grigoriev I.V."/>
            <person name="Miller A.N."/>
            <person name="O'Donnell K."/>
            <person name="Stajich J.E."/>
            <person name="Bonito G."/>
        </authorList>
    </citation>
    <scope>NUCLEOTIDE SEQUENCE</scope>
    <source>
        <strain evidence="2">NRRL 2769</strain>
    </source>
</reference>
<feature type="region of interest" description="Disordered" evidence="1">
    <location>
        <begin position="127"/>
        <end position="189"/>
    </location>
</feature>
<sequence>MNSNQNKYIEENDDIGLKTWGALSNVSDPNSLDQIWTSIAMNLLKHSERQSSRDAYNRLSRLCKQDRMRIREELRDEVSGQSSPNCQKQDHSHKLRPIASEQTRIVASDITRRMNAIATAKKKFNGENLLKKSPRTFPQKRFPASNKALRTDGTQPSGVQPKRSRISSPDTPDVDNPGSIPEDNSRLSFGNDVKGYYQLLRHDTIDGIQTPPRGVQGHNEEIPPVEELKLLRTGLNPKSDENAYTSYWIMPDFTALQTGVQGLTSSGYSNGNHFLPSAWRRSLSRKTNSSKGTNVDGYYLARDEYVDIIFENIGSPRCTDHAKHKSDMEKSWRNAADALLERFYNSSGSFDIAKEYRIVCVIVF</sequence>
<evidence type="ECO:0000313" key="3">
    <source>
        <dbReference type="Proteomes" id="UP000703661"/>
    </source>
</evidence>
<feature type="non-terminal residue" evidence="2">
    <location>
        <position position="1"/>
    </location>
</feature>
<protein>
    <submittedName>
        <fullName evidence="2">Uncharacterized protein</fullName>
    </submittedName>
</protein>
<gene>
    <name evidence="2" type="ORF">BGZ80_004899</name>
</gene>
<dbReference type="AlphaFoldDB" id="A0A9P6SW30"/>
<accession>A0A9P6SW30</accession>